<proteinExistence type="predicted"/>
<comment type="caution">
    <text evidence="1">The sequence shown here is derived from an EMBL/GenBank/DDBJ whole genome shotgun (WGS) entry which is preliminary data.</text>
</comment>
<evidence type="ECO:0008006" key="3">
    <source>
        <dbReference type="Google" id="ProtNLM"/>
    </source>
</evidence>
<dbReference type="RefSeq" id="WP_329780484.1">
    <property type="nucleotide sequence ID" value="NZ_JAYJJU010000026.1"/>
</dbReference>
<dbReference type="Proteomes" id="UP001298593">
    <property type="component" value="Unassembled WGS sequence"/>
</dbReference>
<protein>
    <recommendedName>
        <fullName evidence="3">DUF559 domain-containing protein</fullName>
    </recommendedName>
</protein>
<evidence type="ECO:0000313" key="1">
    <source>
        <dbReference type="EMBL" id="MEB3034081.1"/>
    </source>
</evidence>
<reference evidence="1 2" key="1">
    <citation type="submission" date="2023-12" db="EMBL/GenBank/DDBJ databases">
        <title>Description of new species of Mycobacterium terrae complex isolated from sewage at the Sao Paulo Zoological Park Foundation in Brazil.</title>
        <authorList>
            <person name="Romagnoli C.L."/>
            <person name="Conceicao E.C."/>
            <person name="Machado E."/>
            <person name="Barreto L.B.P.F."/>
            <person name="Sharma A."/>
            <person name="Silva N.M."/>
            <person name="Marques L.E."/>
            <person name="Juliana M.A."/>
            <person name="Lourenco M.C.S."/>
            <person name="Digiampietri L.A."/>
            <person name="Suffys P.N."/>
            <person name="Viana-Niero C."/>
        </authorList>
    </citation>
    <scope>NUCLEOTIDE SEQUENCE [LARGE SCALE GENOMIC DNA]</scope>
    <source>
        <strain evidence="1 2">MYC340</strain>
    </source>
</reference>
<gene>
    <name evidence="1" type="ORF">KV113_21315</name>
</gene>
<keyword evidence="2" id="KW-1185">Reference proteome</keyword>
<accession>A0ABU5Y1G1</accession>
<evidence type="ECO:0000313" key="2">
    <source>
        <dbReference type="Proteomes" id="UP001298593"/>
    </source>
</evidence>
<name>A0ABU5Y1G1_9MYCO</name>
<dbReference type="EMBL" id="JAYJJU010000026">
    <property type="protein sequence ID" value="MEB3034081.1"/>
    <property type="molecule type" value="Genomic_DNA"/>
</dbReference>
<organism evidence="1 2">
    <name type="scientific">[Mycobacterium] nativiensis</name>
    <dbReference type="NCBI Taxonomy" id="2855503"/>
    <lineage>
        <taxon>Bacteria</taxon>
        <taxon>Bacillati</taxon>
        <taxon>Actinomycetota</taxon>
        <taxon>Actinomycetes</taxon>
        <taxon>Mycobacteriales</taxon>
        <taxon>Mycobacteriaceae</taxon>
        <taxon>Mycolicibacter</taxon>
    </lineage>
</organism>
<sequence length="78" mass="9231">MACIDMGWREYLVGVDFEGKHHWLDPKQRQHDAERYYLLPELGWIDLRLTARRLHNNPKVFLDRVGAALIGRGCPKTW</sequence>